<feature type="transmembrane region" description="Helical" evidence="1">
    <location>
        <begin position="154"/>
        <end position="174"/>
    </location>
</feature>
<evidence type="ECO:0000256" key="1">
    <source>
        <dbReference type="SAM" id="Phobius"/>
    </source>
</evidence>
<comment type="caution">
    <text evidence="2">The sequence shown here is derived from an EMBL/GenBank/DDBJ whole genome shotgun (WGS) entry which is preliminary data.</text>
</comment>
<organism evidence="2 3">
    <name type="scientific">Hymenobacter ginkgonis</name>
    <dbReference type="NCBI Taxonomy" id="2682976"/>
    <lineage>
        <taxon>Bacteria</taxon>
        <taxon>Pseudomonadati</taxon>
        <taxon>Bacteroidota</taxon>
        <taxon>Cytophagia</taxon>
        <taxon>Cytophagales</taxon>
        <taxon>Hymenobacteraceae</taxon>
        <taxon>Hymenobacter</taxon>
    </lineage>
</organism>
<dbReference type="EMBL" id="WQKZ01000003">
    <property type="protein sequence ID" value="MVN77139.1"/>
    <property type="molecule type" value="Genomic_DNA"/>
</dbReference>
<gene>
    <name evidence="2" type="ORF">GO988_12455</name>
</gene>
<name>A0A7K1TFE6_9BACT</name>
<reference evidence="2 3" key="1">
    <citation type="submission" date="2019-12" db="EMBL/GenBank/DDBJ databases">
        <title>Hymenobacter sp. HMF4947 Genome sequencing and assembly.</title>
        <authorList>
            <person name="Kang H."/>
            <person name="Cha I."/>
            <person name="Kim H."/>
            <person name="Joh K."/>
        </authorList>
    </citation>
    <scope>NUCLEOTIDE SEQUENCE [LARGE SCALE GENOMIC DNA]</scope>
    <source>
        <strain evidence="2 3">HMF4947</strain>
    </source>
</reference>
<dbReference type="Proteomes" id="UP000441336">
    <property type="component" value="Unassembled WGS sequence"/>
</dbReference>
<feature type="transmembrane region" description="Helical" evidence="1">
    <location>
        <begin position="81"/>
        <end position="103"/>
    </location>
</feature>
<proteinExistence type="predicted"/>
<keyword evidence="1" id="KW-1133">Transmembrane helix</keyword>
<evidence type="ECO:0008006" key="4">
    <source>
        <dbReference type="Google" id="ProtNLM"/>
    </source>
</evidence>
<feature type="transmembrane region" description="Helical" evidence="1">
    <location>
        <begin position="123"/>
        <end position="147"/>
    </location>
</feature>
<dbReference type="AlphaFoldDB" id="A0A7K1TFE6"/>
<evidence type="ECO:0000313" key="2">
    <source>
        <dbReference type="EMBL" id="MVN77139.1"/>
    </source>
</evidence>
<feature type="transmembrane region" description="Helical" evidence="1">
    <location>
        <begin position="180"/>
        <end position="204"/>
    </location>
</feature>
<keyword evidence="1" id="KW-0472">Membrane</keyword>
<sequence length="246" mass="26637">MTATTSFPAKMATCLVAGLTCAAFWLLLGNGGGIPWLPPTLVFSLVALSLVAAGGLLAWWQAGEARWPVAAKVGPWLQEAICYLTAFNIACFGWKKLFGLQFIVPPAIASQPMNQQSGEWLTWYYFGYSPTFGLLLALIQLAGAGLLLFRATRLLGAVILTAFLLNLTLIDICYHLNAGAVVQAVVATLDVLFIMWLHYARLLAIFLPTAEPETASATRTLPGNLVRISAILLSLLFTFYLSILLK</sequence>
<feature type="transmembrane region" description="Helical" evidence="1">
    <location>
        <begin position="41"/>
        <end position="60"/>
    </location>
</feature>
<accession>A0A7K1TFE6</accession>
<feature type="transmembrane region" description="Helical" evidence="1">
    <location>
        <begin position="225"/>
        <end position="245"/>
    </location>
</feature>
<keyword evidence="1" id="KW-0812">Transmembrane</keyword>
<keyword evidence="3" id="KW-1185">Reference proteome</keyword>
<evidence type="ECO:0000313" key="3">
    <source>
        <dbReference type="Proteomes" id="UP000441336"/>
    </source>
</evidence>
<protein>
    <recommendedName>
        <fullName evidence="4">DoxX family membrane protein</fullName>
    </recommendedName>
</protein>